<sequence length="489" mass="55897">MQKANRRSKHSSPAKTSPNEKQQYEERIHELERQNKAYQMEIEELRQHANDSPAPNNGLEKLKQDYLQKLNALELQAAELKKKLNSQSQFSTQRKRVDDATKQSQFEIQCLKAQKVQIQCKMKLESVQSRLCKASLEKEVLQLKKDKRKSDYEVQKLLASNLRLKLVLQRKTEEASVATKRLREMIESRKAISKRAAGVTKVNDRIQAIEHEIEVTTQLHELCSQYESKIEEMTEEIARLKEGAEMHREEKLRSPLQHEDCDSLNQDLDIKDLKEQVNGLDCLLRQLRIQKKLDHKDEMQNLVRPLFSDANHDKLEEKMNTPEMNLSSETEAKRDKSDGLCCSCSKKSLCKTNKCRCRSAGGSCGRSCGCTHFKCTNRELNPVSAGEPPKSEHTENVKTASAIDIMENGSMIASEGAKLLESALLEKPAAVRDNPRRKKKPLSDIQNSLDDLNAKIPDKKKNWKKPTIQLVTKDSHSTLPESTSRTNED</sequence>
<reference evidence="3" key="1">
    <citation type="submission" date="2023-10" db="EMBL/GenBank/DDBJ databases">
        <title>Chromosome-level genome of the transformable northern wattle, Acacia crassicarpa.</title>
        <authorList>
            <person name="Massaro I."/>
            <person name="Sinha N.R."/>
            <person name="Poethig S."/>
            <person name="Leichty A.R."/>
        </authorList>
    </citation>
    <scope>NUCLEOTIDE SEQUENCE</scope>
    <source>
        <strain evidence="3">Acra3RX</strain>
        <tissue evidence="3">Leaf</tissue>
    </source>
</reference>
<dbReference type="AlphaFoldDB" id="A0AAE1KLC4"/>
<keyword evidence="1" id="KW-0175">Coiled coil</keyword>
<feature type="compositionally biased region" description="Basic residues" evidence="2">
    <location>
        <begin position="1"/>
        <end position="12"/>
    </location>
</feature>
<feature type="region of interest" description="Disordered" evidence="2">
    <location>
        <begin position="430"/>
        <end position="489"/>
    </location>
</feature>
<dbReference type="PANTHER" id="PTHR47969:SF6">
    <property type="entry name" value="KINESIN-LIKE PROTEIN KIN-4C"/>
    <property type="match status" value="1"/>
</dbReference>
<keyword evidence="4" id="KW-1185">Reference proteome</keyword>
<feature type="compositionally biased region" description="Polar residues" evidence="2">
    <location>
        <begin position="469"/>
        <end position="489"/>
    </location>
</feature>
<dbReference type="EMBL" id="JAWXYG010000003">
    <property type="protein sequence ID" value="KAK4276890.1"/>
    <property type="molecule type" value="Genomic_DNA"/>
</dbReference>
<proteinExistence type="predicted"/>
<feature type="compositionally biased region" description="Basic and acidic residues" evidence="2">
    <location>
        <begin position="22"/>
        <end position="35"/>
    </location>
</feature>
<dbReference type="GO" id="GO:0051231">
    <property type="term" value="P:spindle elongation"/>
    <property type="evidence" value="ECO:0007669"/>
    <property type="project" value="TreeGrafter"/>
</dbReference>
<dbReference type="InterPro" id="IPR027640">
    <property type="entry name" value="Kinesin-like_fam"/>
</dbReference>
<dbReference type="GO" id="GO:0007052">
    <property type="term" value="P:mitotic spindle organization"/>
    <property type="evidence" value="ECO:0007669"/>
    <property type="project" value="TreeGrafter"/>
</dbReference>
<evidence type="ECO:0000256" key="1">
    <source>
        <dbReference type="SAM" id="Coils"/>
    </source>
</evidence>
<dbReference type="Proteomes" id="UP001293593">
    <property type="component" value="Unassembled WGS sequence"/>
</dbReference>
<evidence type="ECO:0000256" key="2">
    <source>
        <dbReference type="SAM" id="MobiDB-lite"/>
    </source>
</evidence>
<dbReference type="PANTHER" id="PTHR47969">
    <property type="entry name" value="CHROMOSOME-ASSOCIATED KINESIN KIF4A-RELATED"/>
    <property type="match status" value="1"/>
</dbReference>
<feature type="coiled-coil region" evidence="1">
    <location>
        <begin position="216"/>
        <end position="290"/>
    </location>
</feature>
<name>A0AAE1KLC4_9FABA</name>
<dbReference type="GO" id="GO:0003777">
    <property type="term" value="F:microtubule motor activity"/>
    <property type="evidence" value="ECO:0007669"/>
    <property type="project" value="InterPro"/>
</dbReference>
<evidence type="ECO:0000313" key="4">
    <source>
        <dbReference type="Proteomes" id="UP001293593"/>
    </source>
</evidence>
<gene>
    <name evidence="3" type="ORF">QN277_014987</name>
</gene>
<accession>A0AAE1KLC4</accession>
<feature type="region of interest" description="Disordered" evidence="2">
    <location>
        <begin position="1"/>
        <end position="59"/>
    </location>
</feature>
<comment type="caution">
    <text evidence="3">The sequence shown here is derived from an EMBL/GenBank/DDBJ whole genome shotgun (WGS) entry which is preliminary data.</text>
</comment>
<dbReference type="Pfam" id="PF25764">
    <property type="entry name" value="KIF21A_4th"/>
    <property type="match status" value="1"/>
</dbReference>
<evidence type="ECO:0000313" key="3">
    <source>
        <dbReference type="EMBL" id="KAK4276890.1"/>
    </source>
</evidence>
<organism evidence="3 4">
    <name type="scientific">Acacia crassicarpa</name>
    <name type="common">northern wattle</name>
    <dbReference type="NCBI Taxonomy" id="499986"/>
    <lineage>
        <taxon>Eukaryota</taxon>
        <taxon>Viridiplantae</taxon>
        <taxon>Streptophyta</taxon>
        <taxon>Embryophyta</taxon>
        <taxon>Tracheophyta</taxon>
        <taxon>Spermatophyta</taxon>
        <taxon>Magnoliopsida</taxon>
        <taxon>eudicotyledons</taxon>
        <taxon>Gunneridae</taxon>
        <taxon>Pentapetalae</taxon>
        <taxon>rosids</taxon>
        <taxon>fabids</taxon>
        <taxon>Fabales</taxon>
        <taxon>Fabaceae</taxon>
        <taxon>Caesalpinioideae</taxon>
        <taxon>mimosoid clade</taxon>
        <taxon>Acacieae</taxon>
        <taxon>Acacia</taxon>
    </lineage>
</organism>
<dbReference type="GO" id="GO:0005875">
    <property type="term" value="C:microtubule associated complex"/>
    <property type="evidence" value="ECO:0007669"/>
    <property type="project" value="TreeGrafter"/>
</dbReference>
<dbReference type="GO" id="GO:0007018">
    <property type="term" value="P:microtubule-based movement"/>
    <property type="evidence" value="ECO:0007669"/>
    <property type="project" value="InterPro"/>
</dbReference>
<protein>
    <submittedName>
        <fullName evidence="3">Uncharacterized protein</fullName>
    </submittedName>
</protein>